<dbReference type="InterPro" id="IPR024038">
    <property type="entry name" value="MYXO-CTERM"/>
</dbReference>
<proteinExistence type="predicted"/>
<dbReference type="NCBIfam" id="TIGR03901">
    <property type="entry name" value="MYXO-CTERM"/>
    <property type="match status" value="1"/>
</dbReference>
<protein>
    <recommendedName>
        <fullName evidence="2">Ice-binding protein C-terminal domain-containing protein</fullName>
    </recommendedName>
</protein>
<dbReference type="InterPro" id="IPR013424">
    <property type="entry name" value="Ice-binding_C"/>
</dbReference>
<dbReference type="NCBIfam" id="TIGR02595">
    <property type="entry name" value="PEP_CTERM"/>
    <property type="match status" value="1"/>
</dbReference>
<reference evidence="3" key="1">
    <citation type="submission" date="2006-10" db="EMBL/GenBank/DDBJ databases">
        <title>Complete sequence of Solibacter usitatus Ellin6076.</title>
        <authorList>
            <consortium name="US DOE Joint Genome Institute"/>
            <person name="Copeland A."/>
            <person name="Lucas S."/>
            <person name="Lapidus A."/>
            <person name="Barry K."/>
            <person name="Detter J.C."/>
            <person name="Glavina del Rio T."/>
            <person name="Hammon N."/>
            <person name="Israni S."/>
            <person name="Dalin E."/>
            <person name="Tice H."/>
            <person name="Pitluck S."/>
            <person name="Thompson L.S."/>
            <person name="Brettin T."/>
            <person name="Bruce D."/>
            <person name="Han C."/>
            <person name="Tapia R."/>
            <person name="Gilna P."/>
            <person name="Schmutz J."/>
            <person name="Larimer F."/>
            <person name="Land M."/>
            <person name="Hauser L."/>
            <person name="Kyrpides N."/>
            <person name="Mikhailova N."/>
            <person name="Janssen P.H."/>
            <person name="Kuske C.R."/>
            <person name="Richardson P."/>
        </authorList>
    </citation>
    <scope>NUCLEOTIDE SEQUENCE</scope>
    <source>
        <strain evidence="3">Ellin6076</strain>
    </source>
</reference>
<organism evidence="3">
    <name type="scientific">Solibacter usitatus (strain Ellin6076)</name>
    <dbReference type="NCBI Taxonomy" id="234267"/>
    <lineage>
        <taxon>Bacteria</taxon>
        <taxon>Pseudomonadati</taxon>
        <taxon>Acidobacteriota</taxon>
        <taxon>Terriglobia</taxon>
        <taxon>Bryobacterales</taxon>
        <taxon>Solibacteraceae</taxon>
        <taxon>Candidatus Solibacter</taxon>
    </lineage>
</organism>
<keyword evidence="1" id="KW-0732">Signal</keyword>
<evidence type="ECO:0000256" key="1">
    <source>
        <dbReference type="SAM" id="SignalP"/>
    </source>
</evidence>
<gene>
    <name evidence="3" type="ordered locus">Acid_7023</name>
</gene>
<evidence type="ECO:0000259" key="2">
    <source>
        <dbReference type="Pfam" id="PF07589"/>
    </source>
</evidence>
<dbReference type="STRING" id="234267.Acid_7023"/>
<evidence type="ECO:0000313" key="3">
    <source>
        <dbReference type="EMBL" id="ABJ87936.1"/>
    </source>
</evidence>
<dbReference type="AlphaFoldDB" id="Q01QY4"/>
<dbReference type="Pfam" id="PF07589">
    <property type="entry name" value="PEP-CTERM"/>
    <property type="match status" value="1"/>
</dbReference>
<feature type="domain" description="Ice-binding protein C-terminal" evidence="2">
    <location>
        <begin position="157"/>
        <end position="178"/>
    </location>
</feature>
<dbReference type="InParanoid" id="Q01QY4"/>
<dbReference type="OrthoDB" id="5573747at2"/>
<feature type="signal peptide" evidence="1">
    <location>
        <begin position="1"/>
        <end position="24"/>
    </location>
</feature>
<dbReference type="KEGG" id="sus:Acid_7023"/>
<dbReference type="EMBL" id="CP000473">
    <property type="protein sequence ID" value="ABJ87936.1"/>
    <property type="molecule type" value="Genomic_DNA"/>
</dbReference>
<dbReference type="HOGENOM" id="CLU_1488117_0_0_0"/>
<sequence precursor="true">MITKNGFFRSILLFTLVAGHLAAATITIDPVSGIAAGSPGDTVGWGFSTYNTDLLQSISFSQSVLVNETNPLLGFYVDLIGPQGGPDNFSLDPNSTWSEGFDLVNQFGLGYFVIDPSAIAGSSDSGSIRVFFNLADGTPDSIDLPFMVQVQAPAGAPEPGSWCMLLLGLALLTGRRRRRAA</sequence>
<name>Q01QY4_SOLUE</name>
<accession>Q01QY4</accession>
<feature type="chain" id="PRO_5004163229" description="Ice-binding protein C-terminal domain-containing protein" evidence="1">
    <location>
        <begin position="25"/>
        <end position="181"/>
    </location>
</feature>